<organism evidence="1 2">
    <name type="scientific">Tanacetum coccineum</name>
    <dbReference type="NCBI Taxonomy" id="301880"/>
    <lineage>
        <taxon>Eukaryota</taxon>
        <taxon>Viridiplantae</taxon>
        <taxon>Streptophyta</taxon>
        <taxon>Embryophyta</taxon>
        <taxon>Tracheophyta</taxon>
        <taxon>Spermatophyta</taxon>
        <taxon>Magnoliopsida</taxon>
        <taxon>eudicotyledons</taxon>
        <taxon>Gunneridae</taxon>
        <taxon>Pentapetalae</taxon>
        <taxon>asterids</taxon>
        <taxon>campanulids</taxon>
        <taxon>Asterales</taxon>
        <taxon>Asteraceae</taxon>
        <taxon>Asteroideae</taxon>
        <taxon>Anthemideae</taxon>
        <taxon>Anthemidinae</taxon>
        <taxon>Tanacetum</taxon>
    </lineage>
</organism>
<name>A0ABQ5I9V2_9ASTR</name>
<sequence length="88" mass="9621">MKNTPVTGLPISRKYLAEEEWQLHAQSNPIVEVTLGKAILAKRHDVTVTKRKDLFETKAKGRSDGKAKEKILCSVIGGFGVDSATLSL</sequence>
<comment type="caution">
    <text evidence="1">The sequence shown here is derived from an EMBL/GenBank/DDBJ whole genome shotgun (WGS) entry which is preliminary data.</text>
</comment>
<keyword evidence="2" id="KW-1185">Reference proteome</keyword>
<protein>
    <submittedName>
        <fullName evidence="1">Uncharacterized protein</fullName>
    </submittedName>
</protein>
<dbReference type="Proteomes" id="UP001151760">
    <property type="component" value="Unassembled WGS sequence"/>
</dbReference>
<reference evidence="1" key="2">
    <citation type="submission" date="2022-01" db="EMBL/GenBank/DDBJ databases">
        <authorList>
            <person name="Yamashiro T."/>
            <person name="Shiraishi A."/>
            <person name="Satake H."/>
            <person name="Nakayama K."/>
        </authorList>
    </citation>
    <scope>NUCLEOTIDE SEQUENCE</scope>
</reference>
<dbReference type="EMBL" id="BQNB010020482">
    <property type="protein sequence ID" value="GJT96450.1"/>
    <property type="molecule type" value="Genomic_DNA"/>
</dbReference>
<evidence type="ECO:0000313" key="1">
    <source>
        <dbReference type="EMBL" id="GJT96450.1"/>
    </source>
</evidence>
<gene>
    <name evidence="1" type="ORF">Tco_1091968</name>
</gene>
<evidence type="ECO:0000313" key="2">
    <source>
        <dbReference type="Proteomes" id="UP001151760"/>
    </source>
</evidence>
<reference evidence="1" key="1">
    <citation type="journal article" date="2022" name="Int. J. Mol. Sci.">
        <title>Draft Genome of Tanacetum Coccineum: Genomic Comparison of Closely Related Tanacetum-Family Plants.</title>
        <authorList>
            <person name="Yamashiro T."/>
            <person name="Shiraishi A."/>
            <person name="Nakayama K."/>
            <person name="Satake H."/>
        </authorList>
    </citation>
    <scope>NUCLEOTIDE SEQUENCE</scope>
</reference>
<accession>A0ABQ5I9V2</accession>
<proteinExistence type="predicted"/>